<organism evidence="8 9">
    <name type="scientific">Eleutherodactylus coqui</name>
    <name type="common">Puerto Rican coqui</name>
    <dbReference type="NCBI Taxonomy" id="57060"/>
    <lineage>
        <taxon>Eukaryota</taxon>
        <taxon>Metazoa</taxon>
        <taxon>Chordata</taxon>
        <taxon>Craniata</taxon>
        <taxon>Vertebrata</taxon>
        <taxon>Euteleostomi</taxon>
        <taxon>Amphibia</taxon>
        <taxon>Batrachia</taxon>
        <taxon>Anura</taxon>
        <taxon>Neobatrachia</taxon>
        <taxon>Hyloidea</taxon>
        <taxon>Eleutherodactylidae</taxon>
        <taxon>Eleutherodactylinae</taxon>
        <taxon>Eleutherodactylus</taxon>
        <taxon>Eleutherodactylus</taxon>
    </lineage>
</organism>
<dbReference type="PANTHER" id="PTHR46927">
    <property type="entry name" value="AGAP005574-PA"/>
    <property type="match status" value="1"/>
</dbReference>
<feature type="domain" description="THAP-type" evidence="7">
    <location>
        <begin position="1"/>
        <end position="57"/>
    </location>
</feature>
<feature type="compositionally biased region" description="Polar residues" evidence="6">
    <location>
        <begin position="106"/>
        <end position="124"/>
    </location>
</feature>
<keyword evidence="2 5" id="KW-0863">Zinc-finger</keyword>
<protein>
    <recommendedName>
        <fullName evidence="7">THAP-type domain-containing protein</fullName>
    </recommendedName>
</protein>
<dbReference type="Proteomes" id="UP000770717">
    <property type="component" value="Unassembled WGS sequence"/>
</dbReference>
<keyword evidence="9" id="KW-1185">Reference proteome</keyword>
<comment type="caution">
    <text evidence="8">The sequence shown here is derived from an EMBL/GenBank/DDBJ whole genome shotgun (WGS) entry which is preliminary data.</text>
</comment>
<dbReference type="InterPro" id="IPR052224">
    <property type="entry name" value="THAP_domain_protein"/>
</dbReference>
<evidence type="ECO:0000256" key="3">
    <source>
        <dbReference type="ARBA" id="ARBA00022833"/>
    </source>
</evidence>
<dbReference type="SUPFAM" id="SSF57716">
    <property type="entry name" value="Glucocorticoid receptor-like (DNA-binding domain)"/>
    <property type="match status" value="3"/>
</dbReference>
<feature type="region of interest" description="Disordered" evidence="6">
    <location>
        <begin position="89"/>
        <end position="124"/>
    </location>
</feature>
<dbReference type="OrthoDB" id="5982876at2759"/>
<feature type="domain" description="THAP-type" evidence="7">
    <location>
        <begin position="143"/>
        <end position="224"/>
    </location>
</feature>
<accession>A0A8J6B4S3</accession>
<dbReference type="GO" id="GO:0008270">
    <property type="term" value="F:zinc ion binding"/>
    <property type="evidence" value="ECO:0007669"/>
    <property type="project" value="UniProtKB-KW"/>
</dbReference>
<evidence type="ECO:0000256" key="6">
    <source>
        <dbReference type="SAM" id="MobiDB-lite"/>
    </source>
</evidence>
<name>A0A8J6B4S3_ELECQ</name>
<dbReference type="Pfam" id="PF05485">
    <property type="entry name" value="THAP"/>
    <property type="match status" value="3"/>
</dbReference>
<proteinExistence type="predicted"/>
<gene>
    <name evidence="8" type="ORF">GDO78_020526</name>
</gene>
<dbReference type="PANTHER" id="PTHR46927:SF2">
    <property type="entry name" value="THAP DOMAIN-CONTAINING PROTEIN 8"/>
    <property type="match status" value="1"/>
</dbReference>
<evidence type="ECO:0000256" key="5">
    <source>
        <dbReference type="PROSITE-ProRule" id="PRU00309"/>
    </source>
</evidence>
<sequence>MKDPDRLSKWVMAIRRKNWKPSASSRICSDHFTEKDYMLRPGAMVPRLRLDAVPSVFDGFPNHLKERLEKKKTFSKKICEQVVVIGRQRGTRHALQPPSEPKDTNASRQNSKRNVIPPQNFSPLIIKQETNGGQDEKNEVDKMKTCAVRGCSNTDYEGSQQLFFRFPWKDPELLSKWLVATHCENCPTSSSGSICSDHFTEKDYIFYPGAAGPQLGPGAVPSLFIALPTEIQAVGDSPSTRQVTHGCLARRAAVTCAVHGCKSVFGKGCGKRFYRFPMKNPERLSKWLKALQCSDWKLSASSRICSDHFRDKDYILRP</sequence>
<dbReference type="InterPro" id="IPR038441">
    <property type="entry name" value="THAP_Znf_sf"/>
</dbReference>
<dbReference type="AlphaFoldDB" id="A0A8J6B4S3"/>
<evidence type="ECO:0000313" key="9">
    <source>
        <dbReference type="Proteomes" id="UP000770717"/>
    </source>
</evidence>
<feature type="non-terminal residue" evidence="8">
    <location>
        <position position="1"/>
    </location>
</feature>
<evidence type="ECO:0000256" key="4">
    <source>
        <dbReference type="ARBA" id="ARBA00023125"/>
    </source>
</evidence>
<dbReference type="SMART" id="SM00692">
    <property type="entry name" value="DM3"/>
    <property type="match status" value="3"/>
</dbReference>
<dbReference type="PROSITE" id="PS50950">
    <property type="entry name" value="ZF_THAP"/>
    <property type="match status" value="3"/>
</dbReference>
<dbReference type="EMBL" id="WNTK01005136">
    <property type="protein sequence ID" value="KAG9464087.1"/>
    <property type="molecule type" value="Genomic_DNA"/>
</dbReference>
<keyword evidence="4 5" id="KW-0238">DNA-binding</keyword>
<dbReference type="SMART" id="SM00980">
    <property type="entry name" value="THAP"/>
    <property type="match status" value="3"/>
</dbReference>
<dbReference type="InterPro" id="IPR006612">
    <property type="entry name" value="THAP_Znf"/>
</dbReference>
<evidence type="ECO:0000259" key="7">
    <source>
        <dbReference type="PROSITE" id="PS50950"/>
    </source>
</evidence>
<evidence type="ECO:0000256" key="1">
    <source>
        <dbReference type="ARBA" id="ARBA00022723"/>
    </source>
</evidence>
<keyword evidence="3" id="KW-0862">Zinc</keyword>
<feature type="domain" description="THAP-type" evidence="7">
    <location>
        <begin position="248"/>
        <end position="318"/>
    </location>
</feature>
<evidence type="ECO:0000256" key="2">
    <source>
        <dbReference type="ARBA" id="ARBA00022771"/>
    </source>
</evidence>
<reference evidence="8" key="1">
    <citation type="thesis" date="2020" institute="ProQuest LLC" country="789 East Eisenhower Parkway, Ann Arbor, MI, USA">
        <title>Comparative Genomics and Chromosome Evolution.</title>
        <authorList>
            <person name="Mudd A.B."/>
        </authorList>
    </citation>
    <scope>NUCLEOTIDE SEQUENCE</scope>
    <source>
        <strain evidence="8">HN-11 Male</strain>
        <tissue evidence="8">Kidney and liver</tissue>
    </source>
</reference>
<dbReference type="GO" id="GO:0003677">
    <property type="term" value="F:DNA binding"/>
    <property type="evidence" value="ECO:0007669"/>
    <property type="project" value="UniProtKB-UniRule"/>
</dbReference>
<keyword evidence="1" id="KW-0479">Metal-binding</keyword>
<evidence type="ECO:0000313" key="8">
    <source>
        <dbReference type="EMBL" id="KAG9464087.1"/>
    </source>
</evidence>
<dbReference type="Gene3D" id="6.20.210.20">
    <property type="entry name" value="THAP domain"/>
    <property type="match status" value="1"/>
</dbReference>